<dbReference type="InterPro" id="IPR013783">
    <property type="entry name" value="Ig-like_fold"/>
</dbReference>
<dbReference type="Pfam" id="PF02927">
    <property type="entry name" value="CelD_N"/>
    <property type="match status" value="1"/>
</dbReference>
<dbReference type="SUPFAM" id="SSF48208">
    <property type="entry name" value="Six-hairpin glycosidases"/>
    <property type="match status" value="1"/>
</dbReference>
<evidence type="ECO:0000313" key="7">
    <source>
        <dbReference type="EMBL" id="MBB3968038.1"/>
    </source>
</evidence>
<evidence type="ECO:0008006" key="9">
    <source>
        <dbReference type="Google" id="ProtNLM"/>
    </source>
</evidence>
<dbReference type="EMBL" id="JACIEG010000001">
    <property type="protein sequence ID" value="MBB3968038.1"/>
    <property type="molecule type" value="Genomic_DNA"/>
</dbReference>
<keyword evidence="2" id="KW-0119">Carbohydrate metabolism</keyword>
<dbReference type="InterPro" id="IPR012341">
    <property type="entry name" value="6hp_glycosidase-like_sf"/>
</dbReference>
<keyword evidence="8" id="KW-1185">Reference proteome</keyword>
<name>A0ABR6I4R4_9SPHI</name>
<evidence type="ECO:0000256" key="2">
    <source>
        <dbReference type="ARBA" id="ARBA00023277"/>
    </source>
</evidence>
<feature type="domain" description="Cellulase Ig-like" evidence="6">
    <location>
        <begin position="283"/>
        <end position="366"/>
    </location>
</feature>
<comment type="caution">
    <text evidence="7">The sequence shown here is derived from an EMBL/GenBank/DDBJ whole genome shotgun (WGS) entry which is preliminary data.</text>
</comment>
<dbReference type="Proteomes" id="UP000583101">
    <property type="component" value="Unassembled WGS sequence"/>
</dbReference>
<keyword evidence="3" id="KW-0624">Polysaccharide degradation</keyword>
<evidence type="ECO:0000313" key="8">
    <source>
        <dbReference type="Proteomes" id="UP000583101"/>
    </source>
</evidence>
<evidence type="ECO:0000256" key="4">
    <source>
        <dbReference type="SAM" id="SignalP"/>
    </source>
</evidence>
<proteinExistence type="inferred from homology"/>
<keyword evidence="4" id="KW-0732">Signal</keyword>
<accession>A0ABR6I4R4</accession>
<reference evidence="7 8" key="1">
    <citation type="submission" date="2020-08" db="EMBL/GenBank/DDBJ databases">
        <title>Genomic Encyclopedia of Type Strains, Phase IV (KMG-IV): sequencing the most valuable type-strain genomes for metagenomic binning, comparative biology and taxonomic classification.</title>
        <authorList>
            <person name="Goeker M."/>
        </authorList>
    </citation>
    <scope>NUCLEOTIDE SEQUENCE [LARGE SCALE GENOMIC DNA]</scope>
    <source>
        <strain evidence="7 8">DSM 100995</strain>
    </source>
</reference>
<gene>
    <name evidence="7" type="ORF">GGR35_000624</name>
</gene>
<feature type="signal peptide" evidence="4">
    <location>
        <begin position="1"/>
        <end position="21"/>
    </location>
</feature>
<dbReference type="Pfam" id="PF00759">
    <property type="entry name" value="Glyco_hydro_9"/>
    <property type="match status" value="1"/>
</dbReference>
<sequence>MMNFYNKKLLANALIFLAVMAAQITQVKAQGKKAAGQMVLNKLEYLEYQGVNVMLAHDFYPEGHQGGVGIIQNGQRVATNGDLRLEPTPGQWSPIPKVGKRVIDKARGEVSVRMEYPNPEIDRKGFNPIIYPDLKFAYHIRVLPAGKSFKIIIDLDKPLPDEWVGRVGFNIELFPGILYGRSYYMDKQFGIFTPQANGQMYKSPYGENEVMPLATGKKLTVAPESDDQRMIIENLKDSNLQLLDGRAKHNNGWFVVRSLIAKGAAKNAIEWLVTPHAVDGWQSAPVVQVSQVGYHPAQQKIAVIELDRKDKKRPAVSLMRVAENGGMQAVLTAAPAEWGDFLRYHYLQFDFSRITSPGMYVVKYGAYQTAPFQISTAVFKNDVWQPTLAYFMPAQMCHMRINDKYRVWHGLCHMDDARMAPVDSNHFDGYISGHSTLTKFKPGDNVPFLNRGAWHDAGDFDLRVESQAETVHGLTLAYEAFGIRYDNTTIDQNNHVVEIQQPDGKPDILQQIEHGLLSITGGYQAMGRFYRGIIEPSIRQYVLLGDAANITDNKPYITGAINTTPVLNQPAPADDRWVFTEDNPSRSLQTAAALAAASRVMIGYNDTLSVQCLQIAKQIWQNNAGVNPMQKVALATELLITTKDSIYAAFLLANAPGIASNIEHTGWLVSRTMGLVNNPAYRDTITGAVKKLYAKIQQQGSKTPYGVPYEPSIWGAGWGIQNFGYRQYFLYASFPGIFTDEYMLHAINFILGCHPGANTSSFASGVGAKSMTTAYGFNRADLSYIPGGITSGTALIRPDFPELLNWPYLWQQGEYVLGGGTTDYLFLVMAADHVLNKKAIK</sequence>
<dbReference type="InterPro" id="IPR004197">
    <property type="entry name" value="Cellulase_Ig-like"/>
</dbReference>
<protein>
    <recommendedName>
        <fullName evidence="9">Glycoside hydrolase</fullName>
    </recommendedName>
</protein>
<dbReference type="CDD" id="cd02850">
    <property type="entry name" value="E_set_Cellulase_N"/>
    <property type="match status" value="1"/>
</dbReference>
<evidence type="ECO:0000259" key="6">
    <source>
        <dbReference type="Pfam" id="PF02927"/>
    </source>
</evidence>
<evidence type="ECO:0000259" key="5">
    <source>
        <dbReference type="Pfam" id="PF00759"/>
    </source>
</evidence>
<dbReference type="RefSeq" id="WP_204986263.1">
    <property type="nucleotide sequence ID" value="NZ_BMCZ01000001.1"/>
</dbReference>
<organism evidence="7 8">
    <name type="scientific">Mucilaginibacter phyllosphaerae</name>
    <dbReference type="NCBI Taxonomy" id="1812349"/>
    <lineage>
        <taxon>Bacteria</taxon>
        <taxon>Pseudomonadati</taxon>
        <taxon>Bacteroidota</taxon>
        <taxon>Sphingobacteriia</taxon>
        <taxon>Sphingobacteriales</taxon>
        <taxon>Sphingobacteriaceae</taxon>
        <taxon>Mucilaginibacter</taxon>
    </lineage>
</organism>
<dbReference type="InterPro" id="IPR008928">
    <property type="entry name" value="6-hairpin_glycosidase_sf"/>
</dbReference>
<dbReference type="Gene3D" id="1.50.10.10">
    <property type="match status" value="1"/>
</dbReference>
<comment type="similarity">
    <text evidence="1">Belongs to the glycosyl hydrolase 9 (cellulase E) family.</text>
</comment>
<feature type="chain" id="PRO_5045674762" description="Glycoside hydrolase" evidence="4">
    <location>
        <begin position="22"/>
        <end position="841"/>
    </location>
</feature>
<dbReference type="InterPro" id="IPR001701">
    <property type="entry name" value="Glyco_hydro_9"/>
</dbReference>
<dbReference type="SUPFAM" id="SSF81296">
    <property type="entry name" value="E set domains"/>
    <property type="match status" value="1"/>
</dbReference>
<evidence type="ECO:0000256" key="1">
    <source>
        <dbReference type="ARBA" id="ARBA00007072"/>
    </source>
</evidence>
<feature type="domain" description="Glycoside hydrolase family 9" evidence="5">
    <location>
        <begin position="390"/>
        <end position="770"/>
    </location>
</feature>
<dbReference type="InterPro" id="IPR014756">
    <property type="entry name" value="Ig_E-set"/>
</dbReference>
<dbReference type="Gene3D" id="2.60.40.10">
    <property type="entry name" value="Immunoglobulins"/>
    <property type="match status" value="1"/>
</dbReference>
<evidence type="ECO:0000256" key="3">
    <source>
        <dbReference type="ARBA" id="ARBA00023326"/>
    </source>
</evidence>